<protein>
    <recommendedName>
        <fullName evidence="3">Transposase</fullName>
    </recommendedName>
</protein>
<evidence type="ECO:0000313" key="1">
    <source>
        <dbReference type="EMBL" id="BET39503.1"/>
    </source>
</evidence>
<reference evidence="2" key="1">
    <citation type="journal article" date="2024" name="FEMS Microbiol. Lett.">
        <title>Genomic insights into Spiroplasma endosymbionts that induce male-killing and protective phenotypes in the pea aphid.</title>
        <authorList>
            <person name="Arai H."/>
            <person name="Legeai F."/>
            <person name="Kageyama D."/>
            <person name="Sugio A."/>
            <person name="Simon J.C."/>
        </authorList>
    </citation>
    <scope>NUCLEOTIDE SEQUENCE [LARGE SCALE GENOMIC DNA]</scope>
    <source>
        <strain evidence="2">sAp269</strain>
    </source>
</reference>
<name>A0ABN7BZ91_9MOLU</name>
<dbReference type="EMBL" id="AP028955">
    <property type="protein sequence ID" value="BET39503.1"/>
    <property type="molecule type" value="Genomic_DNA"/>
</dbReference>
<evidence type="ECO:0000313" key="2">
    <source>
        <dbReference type="Proteomes" id="UP001473424"/>
    </source>
</evidence>
<accession>A0ABN7BZ91</accession>
<evidence type="ECO:0008006" key="3">
    <source>
        <dbReference type="Google" id="ProtNLM"/>
    </source>
</evidence>
<dbReference type="RefSeq" id="WP_353306272.1">
    <property type="nucleotide sequence ID" value="NZ_AP028955.1"/>
</dbReference>
<dbReference type="Proteomes" id="UP001473424">
    <property type="component" value="Chromosome"/>
</dbReference>
<gene>
    <name evidence="1" type="ORF">SAP269_20920</name>
</gene>
<proteinExistence type="predicted"/>
<organism evidence="1 2">
    <name type="scientific">Spiroplasma ixodetis</name>
    <dbReference type="NCBI Taxonomy" id="2141"/>
    <lineage>
        <taxon>Bacteria</taxon>
        <taxon>Bacillati</taxon>
        <taxon>Mycoplasmatota</taxon>
        <taxon>Mollicutes</taxon>
        <taxon>Entomoplasmatales</taxon>
        <taxon>Spiroplasmataceae</taxon>
        <taxon>Spiroplasma</taxon>
    </lineage>
</organism>
<keyword evidence="2" id="KW-1185">Reference proteome</keyword>
<sequence length="93" mass="10844">MQKEIDLINKSKDSKRRKQVKLSFLNKMKNEIDLKTIQKIIEPFKNIKELKQRFNHYTNIIGIIGLCIPFVENLKSILACCSSADSIFGDNDW</sequence>